<dbReference type="SMART" id="SM00044">
    <property type="entry name" value="CYCc"/>
    <property type="match status" value="1"/>
</dbReference>
<evidence type="ECO:0000313" key="4">
    <source>
        <dbReference type="Proteomes" id="UP000227088"/>
    </source>
</evidence>
<feature type="transmembrane region" description="Helical" evidence="1">
    <location>
        <begin position="12"/>
        <end position="32"/>
    </location>
</feature>
<protein>
    <recommendedName>
        <fullName evidence="2">Guanylate cyclase domain-containing protein</fullName>
    </recommendedName>
</protein>
<dbReference type="InterPro" id="IPR001054">
    <property type="entry name" value="A/G_cyclase"/>
</dbReference>
<dbReference type="GO" id="GO:0006171">
    <property type="term" value="P:cAMP biosynthetic process"/>
    <property type="evidence" value="ECO:0007669"/>
    <property type="project" value="TreeGrafter"/>
</dbReference>
<dbReference type="GO" id="GO:0004016">
    <property type="term" value="F:adenylate cyclase activity"/>
    <property type="evidence" value="ECO:0007669"/>
    <property type="project" value="UniProtKB-ARBA"/>
</dbReference>
<dbReference type="Proteomes" id="UP000227088">
    <property type="component" value="Unassembled WGS sequence"/>
</dbReference>
<sequence>MEWFRIPQQKVSAYIGIFLSAYLIYLGLSIHVNENHWLNRLDFIFYDTRFNASLAFSETELSRYFIPFEDDSSAEAEHKVVILDIDEKSLAKEGRWPWSRHKLAKLVAELADYGAIVVAFDVVFSEPERNPVNEVNRHLENYNIDWKIPQRWHEIADGDKNFSRHISDMDVVLGYFFQDEVEIQVGQLPSQSYELSSAQQNNLVSISKPGYAANLEILQQAAAGAGFVSTFADADGVIRRSPLVIRYGDKLYPSLSLATVMSYLFVSEIEISTLPLGSVEVMTAIKAGGQRARTDVNGQVIIPYRGGSHSFPYISVTDVLQKKADLSQLEGAIVLVGTSAIGLADLRATPVGTQYPGVEVHANIIQSLLTGEFPYRPEWEAGLTLSILVSLGALLSLWLPKLGPVAAIVLSSLTLAIAVTGNFYLWHIYRLDLPIASTFLMILVLTLLNLAYGYLRENASKRLLKGMFNQYVPQAHIDRMLDDPEAYQFAGESKELTVLFADIRSFTTISEHLSAADLKAMLNQYFTPITKIIFDHEGTIDKYVGDMVMAFWGAPLDDEQHAHHGVLAAIKMQKATLKLSKAFMARGLPEIKIGIGLNTGIMNVGDMGSSYRRAYTVLGDAVNLGSRLESVTKFYGADILVGERTAQLCPEIAFSFIDRIQVKGKDEPIAVYKPLGLKSKITKKQQAELVAFTQAYCFYLDQAWDPAIEGFKKLQADYPQATIYQVYLDRIENLRNQPLSKDWGGVFRHTSK</sequence>
<dbReference type="CDD" id="cd07302">
    <property type="entry name" value="CHD"/>
    <property type="match status" value="1"/>
</dbReference>
<feature type="transmembrane region" description="Helical" evidence="1">
    <location>
        <begin position="435"/>
        <end position="455"/>
    </location>
</feature>
<accession>A0A1Y5HJX4</accession>
<evidence type="ECO:0000313" key="3">
    <source>
        <dbReference type="EMBL" id="OUS37596.1"/>
    </source>
</evidence>
<dbReference type="GO" id="GO:0035556">
    <property type="term" value="P:intracellular signal transduction"/>
    <property type="evidence" value="ECO:0007669"/>
    <property type="project" value="InterPro"/>
</dbReference>
<evidence type="ECO:0000259" key="2">
    <source>
        <dbReference type="PROSITE" id="PS50125"/>
    </source>
</evidence>
<reference evidence="4" key="1">
    <citation type="journal article" date="2017" name="Proc. Natl. Acad. Sci. U.S.A.">
        <title>Simulation of Deepwater Horizon oil plume reveals substrate specialization within a complex community of hydrocarbon degraders.</title>
        <authorList>
            <person name="Hu P."/>
            <person name="Dubinsky E.A."/>
            <person name="Probst A.J."/>
            <person name="Wang J."/>
            <person name="Sieber C.M.K."/>
            <person name="Tom L.M."/>
            <person name="Gardinali P."/>
            <person name="Banfield J.F."/>
            <person name="Atlas R.M."/>
            <person name="Andersen G.L."/>
        </authorList>
    </citation>
    <scope>NUCLEOTIDE SEQUENCE [LARGE SCALE GENOMIC DNA]</scope>
</reference>
<dbReference type="InterPro" id="IPR029787">
    <property type="entry name" value="Nucleotide_cyclase"/>
</dbReference>
<dbReference type="InterPro" id="IPR050697">
    <property type="entry name" value="Adenylyl/Guanylyl_Cyclase_3/4"/>
</dbReference>
<keyword evidence="1" id="KW-1133">Transmembrane helix</keyword>
<feature type="domain" description="Guanylate cyclase" evidence="2">
    <location>
        <begin position="497"/>
        <end position="629"/>
    </location>
</feature>
<evidence type="ECO:0000256" key="1">
    <source>
        <dbReference type="SAM" id="Phobius"/>
    </source>
</evidence>
<dbReference type="Gene3D" id="3.30.70.1230">
    <property type="entry name" value="Nucleotide cyclase"/>
    <property type="match status" value="1"/>
</dbReference>
<gene>
    <name evidence="3" type="ORF">A9R00_10995</name>
</gene>
<proteinExistence type="predicted"/>
<dbReference type="Pfam" id="PF00211">
    <property type="entry name" value="Guanylate_cyc"/>
    <property type="match status" value="1"/>
</dbReference>
<dbReference type="PANTHER" id="PTHR43081">
    <property type="entry name" value="ADENYLATE CYCLASE, TERMINAL-DIFFERENTIATION SPECIFIC-RELATED"/>
    <property type="match status" value="1"/>
</dbReference>
<name>A0A1Y5HJX4_OLEAN</name>
<dbReference type="AlphaFoldDB" id="A0A1Y5HJX4"/>
<dbReference type="PROSITE" id="PS50125">
    <property type="entry name" value="GUANYLATE_CYCLASE_2"/>
    <property type="match status" value="1"/>
</dbReference>
<dbReference type="EMBL" id="MABE01000630">
    <property type="protein sequence ID" value="OUS37596.1"/>
    <property type="molecule type" value="Genomic_DNA"/>
</dbReference>
<dbReference type="PANTHER" id="PTHR43081:SF1">
    <property type="entry name" value="ADENYLATE CYCLASE, TERMINAL-DIFFERENTIATION SPECIFIC"/>
    <property type="match status" value="1"/>
</dbReference>
<dbReference type="Pfam" id="PF05226">
    <property type="entry name" value="CHASE2"/>
    <property type="match status" value="1"/>
</dbReference>
<dbReference type="SUPFAM" id="SSF55073">
    <property type="entry name" value="Nucleotide cyclase"/>
    <property type="match status" value="1"/>
</dbReference>
<keyword evidence="1" id="KW-0472">Membrane</keyword>
<dbReference type="SMART" id="SM01080">
    <property type="entry name" value="CHASE2"/>
    <property type="match status" value="1"/>
</dbReference>
<dbReference type="InterPro" id="IPR007890">
    <property type="entry name" value="CHASE2"/>
</dbReference>
<comment type="caution">
    <text evidence="3">The sequence shown here is derived from an EMBL/GenBank/DDBJ whole genome shotgun (WGS) entry which is preliminary data.</text>
</comment>
<feature type="transmembrane region" description="Helical" evidence="1">
    <location>
        <begin position="406"/>
        <end position="429"/>
    </location>
</feature>
<organism evidence="3 4">
    <name type="scientific">Oleispira antarctica</name>
    <dbReference type="NCBI Taxonomy" id="188908"/>
    <lineage>
        <taxon>Bacteria</taxon>
        <taxon>Pseudomonadati</taxon>
        <taxon>Pseudomonadota</taxon>
        <taxon>Gammaproteobacteria</taxon>
        <taxon>Oceanospirillales</taxon>
        <taxon>Oceanospirillaceae</taxon>
        <taxon>Oleispira</taxon>
    </lineage>
</organism>
<keyword evidence="1" id="KW-0812">Transmembrane</keyword>